<protein>
    <submittedName>
        <fullName evidence="2">Uncharacterized protein</fullName>
    </submittedName>
</protein>
<evidence type="ECO:0000313" key="2">
    <source>
        <dbReference type="EMBL" id="TGN20808.1"/>
    </source>
</evidence>
<sequence length="228" mass="26334">MSPHWFTTLSPSMQWVVVAASIVTSWLALFLLSKFLRTRNVEIGGAKFNKISTADFLHREGEYEFSDHPVFGTIEKLVSVDLYSIHLEDEFRDILMKTMVRIAWESYKENLNLFLISSKQAKNYLQLKKEMVKCVTSSLTEARKSFREESVPEVVIEKYLKSTNLFNVILLDYIEKISTSHRTKIDLIDLFLKFISSTAVATHQQFEFLFSSINGHLKGLEFKGVTCK</sequence>
<keyword evidence="3" id="KW-1185">Reference proteome</keyword>
<name>A0A4R9M8E8_9LEPT</name>
<keyword evidence="1" id="KW-0472">Membrane</keyword>
<reference evidence="2" key="1">
    <citation type="journal article" date="2019" name="PLoS Negl. Trop. Dis.">
        <title>Revisiting the worldwide diversity of Leptospira species in the environment.</title>
        <authorList>
            <person name="Vincent A.T."/>
            <person name="Schiettekatte O."/>
            <person name="Bourhy P."/>
            <person name="Veyrier F.J."/>
            <person name="Picardeau M."/>
        </authorList>
    </citation>
    <scope>NUCLEOTIDE SEQUENCE [LARGE SCALE GENOMIC DNA]</scope>
    <source>
        <strain evidence="2">201300427</strain>
    </source>
</reference>
<dbReference type="OrthoDB" id="9993599at2"/>
<feature type="transmembrane region" description="Helical" evidence="1">
    <location>
        <begin position="12"/>
        <end position="32"/>
    </location>
</feature>
<organism evidence="2 3">
    <name type="scientific">Leptospira idonii</name>
    <dbReference type="NCBI Taxonomy" id="1193500"/>
    <lineage>
        <taxon>Bacteria</taxon>
        <taxon>Pseudomonadati</taxon>
        <taxon>Spirochaetota</taxon>
        <taxon>Spirochaetia</taxon>
        <taxon>Leptospirales</taxon>
        <taxon>Leptospiraceae</taxon>
        <taxon>Leptospira</taxon>
    </lineage>
</organism>
<gene>
    <name evidence="2" type="ORF">EHS15_01865</name>
</gene>
<dbReference type="AlphaFoldDB" id="A0A4R9M8E8"/>
<dbReference type="RefSeq" id="WP_135758843.1">
    <property type="nucleotide sequence ID" value="NZ_RQHW01000007.1"/>
</dbReference>
<evidence type="ECO:0000313" key="3">
    <source>
        <dbReference type="Proteomes" id="UP000298058"/>
    </source>
</evidence>
<keyword evidence="1" id="KW-0812">Transmembrane</keyword>
<comment type="caution">
    <text evidence="2">The sequence shown here is derived from an EMBL/GenBank/DDBJ whole genome shotgun (WGS) entry which is preliminary data.</text>
</comment>
<accession>A0A4R9M8E8</accession>
<dbReference type="EMBL" id="RQHW01000007">
    <property type="protein sequence ID" value="TGN20808.1"/>
    <property type="molecule type" value="Genomic_DNA"/>
</dbReference>
<evidence type="ECO:0000256" key="1">
    <source>
        <dbReference type="SAM" id="Phobius"/>
    </source>
</evidence>
<keyword evidence="1" id="KW-1133">Transmembrane helix</keyword>
<dbReference type="Proteomes" id="UP000298058">
    <property type="component" value="Unassembled WGS sequence"/>
</dbReference>
<proteinExistence type="predicted"/>